<keyword evidence="3" id="KW-1185">Reference proteome</keyword>
<protein>
    <recommendedName>
        <fullName evidence="4">Lacal_2735 family protein</fullName>
    </recommendedName>
</protein>
<dbReference type="OrthoDB" id="1123018at2"/>
<dbReference type="AlphaFoldDB" id="A0A0L8V5Q6"/>
<sequence length="58" mass="7082">MFRFFKRKSEVEKLQAKYNQLMKAYHELSKINRREAEKRYVEAEDILKQLNSMQNTGN</sequence>
<dbReference type="RefSeq" id="WP_053185684.1">
    <property type="nucleotide sequence ID" value="NZ_LGIA01000177.1"/>
</dbReference>
<dbReference type="EMBL" id="LGIA01000177">
    <property type="protein sequence ID" value="KOH43774.1"/>
    <property type="molecule type" value="Genomic_DNA"/>
</dbReference>
<dbReference type="NCBIfam" id="NF033487">
    <property type="entry name" value="Lacal_2735_fam"/>
    <property type="match status" value="1"/>
</dbReference>
<evidence type="ECO:0000313" key="2">
    <source>
        <dbReference type="EMBL" id="KOH43774.1"/>
    </source>
</evidence>
<proteinExistence type="predicted"/>
<dbReference type="Proteomes" id="UP000036958">
    <property type="component" value="Unassembled WGS sequence"/>
</dbReference>
<dbReference type="STRING" id="1409788.NC99_33960"/>
<evidence type="ECO:0000256" key="1">
    <source>
        <dbReference type="SAM" id="Coils"/>
    </source>
</evidence>
<evidence type="ECO:0000313" key="3">
    <source>
        <dbReference type="Proteomes" id="UP000036958"/>
    </source>
</evidence>
<keyword evidence="1" id="KW-0175">Coiled coil</keyword>
<feature type="coiled-coil region" evidence="1">
    <location>
        <begin position="11"/>
        <end position="53"/>
    </location>
</feature>
<reference evidence="3" key="1">
    <citation type="submission" date="2015-07" db="EMBL/GenBank/DDBJ databases">
        <title>Genome sequencing of Sunxiuqinia dokdonensis strain SK.</title>
        <authorList>
            <person name="Ahn S."/>
            <person name="Kim B.-C."/>
        </authorList>
    </citation>
    <scope>NUCLEOTIDE SEQUENCE [LARGE SCALE GENOMIC DNA]</scope>
    <source>
        <strain evidence="3">SK</strain>
    </source>
</reference>
<name>A0A0L8V5Q6_9BACT</name>
<organism evidence="2 3">
    <name type="scientific">Sunxiuqinia dokdonensis</name>
    <dbReference type="NCBI Taxonomy" id="1409788"/>
    <lineage>
        <taxon>Bacteria</taxon>
        <taxon>Pseudomonadati</taxon>
        <taxon>Bacteroidota</taxon>
        <taxon>Bacteroidia</taxon>
        <taxon>Marinilabiliales</taxon>
        <taxon>Prolixibacteraceae</taxon>
        <taxon>Sunxiuqinia</taxon>
    </lineage>
</organism>
<accession>A0A0L8V5Q6</accession>
<comment type="caution">
    <text evidence="2">The sequence shown here is derived from an EMBL/GenBank/DDBJ whole genome shotgun (WGS) entry which is preliminary data.</text>
</comment>
<gene>
    <name evidence="2" type="ORF">NC99_33960</name>
</gene>
<evidence type="ECO:0008006" key="4">
    <source>
        <dbReference type="Google" id="ProtNLM"/>
    </source>
</evidence>
<dbReference type="InterPro" id="IPR045493">
    <property type="entry name" value="DUF6435"/>
</dbReference>